<dbReference type="RefSeq" id="WP_209990790.1">
    <property type="nucleotide sequence ID" value="NZ_JAGINO010000037.1"/>
</dbReference>
<organism evidence="1 2">
    <name type="scientific">Azospirillum picis</name>
    <dbReference type="NCBI Taxonomy" id="488438"/>
    <lineage>
        <taxon>Bacteria</taxon>
        <taxon>Pseudomonadati</taxon>
        <taxon>Pseudomonadota</taxon>
        <taxon>Alphaproteobacteria</taxon>
        <taxon>Rhodospirillales</taxon>
        <taxon>Azospirillaceae</taxon>
        <taxon>Azospirillum</taxon>
    </lineage>
</organism>
<proteinExistence type="predicted"/>
<comment type="caution">
    <text evidence="1">The sequence shown here is derived from an EMBL/GenBank/DDBJ whole genome shotgun (WGS) entry which is preliminary data.</text>
</comment>
<keyword evidence="2" id="KW-1185">Reference proteome</keyword>
<name>A0ABU0MUI6_9PROT</name>
<evidence type="ECO:0000313" key="2">
    <source>
        <dbReference type="Proteomes" id="UP001244552"/>
    </source>
</evidence>
<reference evidence="1 2" key="1">
    <citation type="submission" date="2023-07" db="EMBL/GenBank/DDBJ databases">
        <title>Genomic Encyclopedia of Type Strains, Phase IV (KMG-IV): sequencing the most valuable type-strain genomes for metagenomic binning, comparative biology and taxonomic classification.</title>
        <authorList>
            <person name="Goeker M."/>
        </authorList>
    </citation>
    <scope>NUCLEOTIDE SEQUENCE [LARGE SCALE GENOMIC DNA]</scope>
    <source>
        <strain evidence="1 2">DSM 19922</strain>
    </source>
</reference>
<accession>A0ABU0MUI6</accession>
<protein>
    <recommendedName>
        <fullName evidence="3">Transcriptional regulator</fullName>
    </recommendedName>
</protein>
<dbReference type="EMBL" id="JAUSVU010000039">
    <property type="protein sequence ID" value="MDQ0537158.1"/>
    <property type="molecule type" value="Genomic_DNA"/>
</dbReference>
<evidence type="ECO:0008006" key="3">
    <source>
        <dbReference type="Google" id="ProtNLM"/>
    </source>
</evidence>
<dbReference type="Proteomes" id="UP001244552">
    <property type="component" value="Unassembled WGS sequence"/>
</dbReference>
<sequence>MSTSLLKIANPQAVKGDPAGGALVKALGVSVVAAGLGVTVPCVSNWVRRGVPRAHRFLVAQIAERRGFAVPDGFLPTLAGDNACA</sequence>
<evidence type="ECO:0000313" key="1">
    <source>
        <dbReference type="EMBL" id="MDQ0537158.1"/>
    </source>
</evidence>
<gene>
    <name evidence="1" type="ORF">QO018_006058</name>
</gene>